<gene>
    <name evidence="2" type="ORF">Vretifemale_15163</name>
</gene>
<dbReference type="AlphaFoldDB" id="A0A8J4CUL9"/>
<evidence type="ECO:0000313" key="3">
    <source>
        <dbReference type="Proteomes" id="UP000747110"/>
    </source>
</evidence>
<feature type="region of interest" description="Disordered" evidence="1">
    <location>
        <begin position="1"/>
        <end position="46"/>
    </location>
</feature>
<proteinExistence type="predicted"/>
<dbReference type="EMBL" id="BNCP01000037">
    <property type="protein sequence ID" value="GIL86964.1"/>
    <property type="molecule type" value="Genomic_DNA"/>
</dbReference>
<comment type="caution">
    <text evidence="2">The sequence shown here is derived from an EMBL/GenBank/DDBJ whole genome shotgun (WGS) entry which is preliminary data.</text>
</comment>
<feature type="compositionally biased region" description="Polar residues" evidence="1">
    <location>
        <begin position="9"/>
        <end position="23"/>
    </location>
</feature>
<name>A0A8J4CUL9_9CHLO</name>
<evidence type="ECO:0000313" key="2">
    <source>
        <dbReference type="EMBL" id="GIL86964.1"/>
    </source>
</evidence>
<reference evidence="2" key="1">
    <citation type="journal article" date="2021" name="Proc. Natl. Acad. Sci. U.S.A.">
        <title>Three genomes in the algal genus Volvox reveal the fate of a haploid sex-determining region after a transition to homothallism.</title>
        <authorList>
            <person name="Yamamoto K."/>
            <person name="Hamaji T."/>
            <person name="Kawai-Toyooka H."/>
            <person name="Matsuzaki R."/>
            <person name="Takahashi F."/>
            <person name="Nishimura Y."/>
            <person name="Kawachi M."/>
            <person name="Noguchi H."/>
            <person name="Minakuchi Y."/>
            <person name="Umen J.G."/>
            <person name="Toyoda A."/>
            <person name="Nozaki H."/>
        </authorList>
    </citation>
    <scope>NUCLEOTIDE SEQUENCE</scope>
    <source>
        <strain evidence="2">NIES-3786</strain>
    </source>
</reference>
<dbReference type="OrthoDB" id="206108at2759"/>
<accession>A0A8J4CUL9</accession>
<keyword evidence="3" id="KW-1185">Reference proteome</keyword>
<protein>
    <submittedName>
        <fullName evidence="2">Uncharacterized protein</fullName>
    </submittedName>
</protein>
<organism evidence="2 3">
    <name type="scientific">Volvox reticuliferus</name>
    <dbReference type="NCBI Taxonomy" id="1737510"/>
    <lineage>
        <taxon>Eukaryota</taxon>
        <taxon>Viridiplantae</taxon>
        <taxon>Chlorophyta</taxon>
        <taxon>core chlorophytes</taxon>
        <taxon>Chlorophyceae</taxon>
        <taxon>CS clade</taxon>
        <taxon>Chlamydomonadales</taxon>
        <taxon>Volvocaceae</taxon>
        <taxon>Volvox</taxon>
    </lineage>
</organism>
<sequence length="216" mass="23012">MDDRPYLQELNSFLASANPTMLPQQQKERQQQKPHVQPQPTSSFQPHVESLRIAAATAGAQRRPPGNGSGGATASAFDPLALASTSPPVNRHTGLQLLSLSRPAAGLVDAAIGSVAGAGSRAERRRQNWRRGAAAMAASMTPDHEPKFKANGTGSISILMGSFSKDHILSAEEEQLLAAAAQDFMQLSGLRRVLTTVLRRPPSMAEMAKSLHCDEA</sequence>
<evidence type="ECO:0000256" key="1">
    <source>
        <dbReference type="SAM" id="MobiDB-lite"/>
    </source>
</evidence>
<dbReference type="Proteomes" id="UP000747110">
    <property type="component" value="Unassembled WGS sequence"/>
</dbReference>